<dbReference type="PATRIC" id="fig|1773.2322.peg.719"/>
<evidence type="ECO:0000259" key="1">
    <source>
        <dbReference type="Pfam" id="PF12728"/>
    </source>
</evidence>
<dbReference type="EMBL" id="CFOH01000645">
    <property type="protein sequence ID" value="CFE64345.1"/>
    <property type="molecule type" value="Genomic_DNA"/>
</dbReference>
<evidence type="ECO:0000313" key="7">
    <source>
        <dbReference type="Proteomes" id="UP000048600"/>
    </source>
</evidence>
<evidence type="ECO:0000313" key="5">
    <source>
        <dbReference type="Proteomes" id="UP000038802"/>
    </source>
</evidence>
<dbReference type="InterPro" id="IPR009061">
    <property type="entry name" value="DNA-bd_dom_put_sf"/>
</dbReference>
<evidence type="ECO:0000313" key="3">
    <source>
        <dbReference type="EMBL" id="COW98082.1"/>
    </source>
</evidence>
<gene>
    <name evidence="2" type="ORF">ERS007688_03185</name>
    <name evidence="3" type="ORF">ERS007703_04564</name>
    <name evidence="4" type="ORF">ERS007741_03794</name>
</gene>
<dbReference type="AlphaFoldDB" id="A0A0K2KPG4"/>
<dbReference type="Proteomes" id="UP000046947">
    <property type="component" value="Unassembled WGS sequence"/>
</dbReference>
<dbReference type="NCBIfam" id="TIGR01764">
    <property type="entry name" value="excise"/>
    <property type="match status" value="1"/>
</dbReference>
<proteinExistence type="predicted"/>
<protein>
    <submittedName>
        <fullName evidence="3">Transcriptional regulator</fullName>
    </submittedName>
</protein>
<dbReference type="Proteomes" id="UP000048600">
    <property type="component" value="Unassembled WGS sequence"/>
</dbReference>
<accession>A0A0K2KPG4</accession>
<dbReference type="Proteomes" id="UP000038802">
    <property type="component" value="Unassembled WGS sequence"/>
</dbReference>
<reference evidence="3" key="2">
    <citation type="submission" date="2015-03" db="EMBL/GenBank/DDBJ databases">
        <authorList>
            <person name="Murphy D."/>
        </authorList>
    </citation>
    <scope>NUCLEOTIDE SEQUENCE [LARGE SCALE GENOMIC DNA]</scope>
    <source>
        <strain evidence="3">K00500041</strain>
    </source>
</reference>
<dbReference type="STRING" id="115862.BBG46_04030"/>
<reference evidence="5 6" key="1">
    <citation type="submission" date="2015-03" db="EMBL/GenBank/DDBJ databases">
        <authorList>
            <consortium name="Pathogen Informatics"/>
        </authorList>
    </citation>
    <scope>NUCLEOTIDE SEQUENCE [LARGE SCALE GENOMIC DNA]</scope>
    <source>
        <strain evidence="2 6">H09601792</strain>
        <strain evidence="5">K00500041</strain>
        <strain evidence="4 7">P00601463</strain>
    </source>
</reference>
<dbReference type="EMBL" id="CHKL01000633">
    <property type="protein sequence ID" value="COX09697.1"/>
    <property type="molecule type" value="Genomic_DNA"/>
</dbReference>
<sequence>MFFGFTSQHWDMETLLKTSEAAQILGVSRQHVVNMCDRGEMVCVHVGSHRRVPSSEVERVTSRRLTREEERSLWLHRALLSPLLTEPDTVVSAARENLRRWSGMHRRDGMAGWYFTKWQRVLNDGLDAVMHVLTSPSEDAREMRQNSPFAGILPEATRVAVLRSFKDHWDREHERAMTE</sequence>
<organism evidence="3 5">
    <name type="scientific">Mycobacterium tuberculosis</name>
    <dbReference type="NCBI Taxonomy" id="1773"/>
    <lineage>
        <taxon>Bacteria</taxon>
        <taxon>Bacillati</taxon>
        <taxon>Actinomycetota</taxon>
        <taxon>Actinomycetes</taxon>
        <taxon>Mycobacteriales</taxon>
        <taxon>Mycobacteriaceae</taxon>
        <taxon>Mycobacterium</taxon>
        <taxon>Mycobacterium tuberculosis complex</taxon>
    </lineage>
</organism>
<dbReference type="GO" id="GO:0003677">
    <property type="term" value="F:DNA binding"/>
    <property type="evidence" value="ECO:0007669"/>
    <property type="project" value="InterPro"/>
</dbReference>
<evidence type="ECO:0000313" key="6">
    <source>
        <dbReference type="Proteomes" id="UP000046947"/>
    </source>
</evidence>
<dbReference type="InterPro" id="IPR010093">
    <property type="entry name" value="SinI_DNA-bd"/>
</dbReference>
<dbReference type="OMA" id="RSNIRRW"/>
<dbReference type="EMBL" id="CSAE01000833">
    <property type="protein sequence ID" value="COW98082.1"/>
    <property type="molecule type" value="Genomic_DNA"/>
</dbReference>
<dbReference type="SUPFAM" id="SSF46955">
    <property type="entry name" value="Putative DNA-binding domain"/>
    <property type="match status" value="1"/>
</dbReference>
<name>A0A0K2KPG4_MYCTX</name>
<feature type="domain" description="Helix-turn-helix" evidence="1">
    <location>
        <begin position="15"/>
        <end position="60"/>
    </location>
</feature>
<dbReference type="Pfam" id="PF12728">
    <property type="entry name" value="HTH_17"/>
    <property type="match status" value="1"/>
</dbReference>
<evidence type="ECO:0000313" key="2">
    <source>
        <dbReference type="EMBL" id="CFE64345.1"/>
    </source>
</evidence>
<dbReference type="InterPro" id="IPR041657">
    <property type="entry name" value="HTH_17"/>
</dbReference>
<evidence type="ECO:0000313" key="4">
    <source>
        <dbReference type="EMBL" id="COX09697.1"/>
    </source>
</evidence>